<organism evidence="2 3">
    <name type="scientific">Methanocaldococcus vulcanius (strain ATCC 700851 / DSM 12094 / M7)</name>
    <name type="common">Methanococcus vulcanius</name>
    <dbReference type="NCBI Taxonomy" id="579137"/>
    <lineage>
        <taxon>Archaea</taxon>
        <taxon>Methanobacteriati</taxon>
        <taxon>Methanobacteriota</taxon>
        <taxon>Methanomada group</taxon>
        <taxon>Methanococci</taxon>
        <taxon>Methanococcales</taxon>
        <taxon>Methanocaldococcaceae</taxon>
        <taxon>Methanocaldococcus</taxon>
    </lineage>
</organism>
<dbReference type="Proteomes" id="UP000002063">
    <property type="component" value="Chromosome"/>
</dbReference>
<dbReference type="eggNOG" id="arCOG09677">
    <property type="taxonomic scope" value="Archaea"/>
</dbReference>
<dbReference type="HOGENOM" id="CLU_1718240_0_0_2"/>
<proteinExistence type="predicted"/>
<reference evidence="2" key="1">
    <citation type="submission" date="2009-10" db="EMBL/GenBank/DDBJ databases">
        <title>Complete sequence of chromosome of Methanocaldococcus vulcanius M7.</title>
        <authorList>
            <consortium name="US DOE Joint Genome Institute"/>
            <person name="Lucas S."/>
            <person name="Copeland A."/>
            <person name="Lapidus A."/>
            <person name="Glavina del Rio T."/>
            <person name="Dalin E."/>
            <person name="Tice H."/>
            <person name="Bruce D."/>
            <person name="Goodwin L."/>
            <person name="Pitluck S."/>
            <person name="Lcollab F.I."/>
            <person name="Brettin T."/>
            <person name="Detter J.C."/>
            <person name="Han C."/>
            <person name="Tapia R."/>
            <person name="Kuske C.R."/>
            <person name="Schmutz J."/>
            <person name="Larimer F."/>
            <person name="Land M."/>
            <person name="Hauser L."/>
            <person name="Kyrpides N."/>
            <person name="Ovchinikova G."/>
            <person name="Sieprawska-Lupa M."/>
            <person name="Whitman W.B."/>
            <person name="Woyke T."/>
        </authorList>
    </citation>
    <scope>NUCLEOTIDE SEQUENCE [LARGE SCALE GENOMIC DNA]</scope>
    <source>
        <strain evidence="2">M7</strain>
    </source>
</reference>
<dbReference type="KEGG" id="mvu:Metvu_1710"/>
<feature type="transmembrane region" description="Helical" evidence="1">
    <location>
        <begin position="145"/>
        <end position="162"/>
    </location>
</feature>
<keyword evidence="1" id="KW-1133">Transmembrane helix</keyword>
<dbReference type="STRING" id="579137.Metvu_1710"/>
<keyword evidence="1" id="KW-0472">Membrane</keyword>
<gene>
    <name evidence="2" type="ordered locus">Metvu_1710</name>
</gene>
<dbReference type="EMBL" id="CP001787">
    <property type="protein sequence ID" value="ACX73562.1"/>
    <property type="molecule type" value="Genomic_DNA"/>
</dbReference>
<accession>C9RE33</accession>
<dbReference type="RefSeq" id="WP_015733780.1">
    <property type="nucleotide sequence ID" value="NC_013407.1"/>
</dbReference>
<dbReference type="OrthoDB" id="65424at2157"/>
<evidence type="ECO:0000313" key="3">
    <source>
        <dbReference type="Proteomes" id="UP000002063"/>
    </source>
</evidence>
<keyword evidence="3" id="KW-1185">Reference proteome</keyword>
<sequence>MRYNILRINKKIIYLGLILLAMFLCQNVFAEDNNAIEITVKNISSGEILYQKIFPKDEAFSDYQVINGFTVSIHYNPDYPGMIYNVHQGNNYFIFNVSGELNWGSYQQSGDIACIVDVIHYDFPPPSNITSNTTTTSTTSTKAPIPLNVYLIITAFFTYILYKKSKT</sequence>
<evidence type="ECO:0000256" key="1">
    <source>
        <dbReference type="SAM" id="Phobius"/>
    </source>
</evidence>
<keyword evidence="1" id="KW-0812">Transmembrane</keyword>
<name>C9RE33_METVM</name>
<evidence type="ECO:0000313" key="2">
    <source>
        <dbReference type="EMBL" id="ACX73562.1"/>
    </source>
</evidence>
<dbReference type="AlphaFoldDB" id="C9RE33"/>
<dbReference type="GeneID" id="8514071"/>
<protein>
    <submittedName>
        <fullName evidence="2">Uncharacterized protein</fullName>
    </submittedName>
</protein>